<evidence type="ECO:0000313" key="8">
    <source>
        <dbReference type="Proteomes" id="UP000308978"/>
    </source>
</evidence>
<keyword evidence="3" id="KW-0804">Transcription</keyword>
<evidence type="ECO:0000313" key="7">
    <source>
        <dbReference type="EMBL" id="THG38059.1"/>
    </source>
</evidence>
<feature type="compositionally biased region" description="Low complexity" evidence="4">
    <location>
        <begin position="10"/>
        <end position="33"/>
    </location>
</feature>
<dbReference type="InterPro" id="IPR036388">
    <property type="entry name" value="WH-like_DNA-bd_sf"/>
</dbReference>
<feature type="transmembrane region" description="Helical" evidence="5">
    <location>
        <begin position="156"/>
        <end position="178"/>
    </location>
</feature>
<dbReference type="Proteomes" id="UP000308978">
    <property type="component" value="Unassembled WGS sequence"/>
</dbReference>
<feature type="domain" description="HTH luxR-type" evidence="6">
    <location>
        <begin position="440"/>
        <end position="503"/>
    </location>
</feature>
<feature type="region of interest" description="Disordered" evidence="4">
    <location>
        <begin position="1"/>
        <end position="33"/>
    </location>
</feature>
<evidence type="ECO:0000256" key="2">
    <source>
        <dbReference type="ARBA" id="ARBA00023125"/>
    </source>
</evidence>
<sequence>MEKRELENVPRGAASERGARAGAAPSGADASPSASPARGFAALLLVLGATALMNGSIFPQFDAVFMFARDISVTCSAITLLALGLMAYRAPSALRRGAIIGGAAACIVLGGALLAAGLAWALPAPLVIGASAAAAGRAAATVTTSLYLARLTSHQAAMAIAVAYMLQLAASPACALVPPAVGIALFLAFPLAALALTATGGGFFFDAARGRPSPSDMSVTRPASFLAPFSTLFGCLFLFQVAFGFALRFGEVAGTPRMSLFSAAPLAVVAIYVALSRRRFPADGVVQLSALVVMAGFLLSTQPLLIIGGKAADVALLNAGNGLFAMAAQMALVAIAARNPLGAVTTVAWGNGVSALGSLTGAAAGMIANGAAAGNPSLRVAIPAVLLLVFAAYVLVGLKRFTFTGAIDGIEPVNVPDAGTSAASGATLAPEEAFTARCEAIASEFFLTPREAEVFAMLARGRDRAYIEEALVVSRNTVKAHVKHVYAKLGIHSHQELIDLVEG</sequence>
<dbReference type="PROSITE" id="PS50043">
    <property type="entry name" value="HTH_LUXR_2"/>
    <property type="match status" value="1"/>
</dbReference>
<gene>
    <name evidence="7" type="ORF">E5986_04200</name>
</gene>
<evidence type="ECO:0000256" key="5">
    <source>
        <dbReference type="SAM" id="Phobius"/>
    </source>
</evidence>
<evidence type="ECO:0000256" key="1">
    <source>
        <dbReference type="ARBA" id="ARBA00023015"/>
    </source>
</evidence>
<dbReference type="AlphaFoldDB" id="A0A4S4G3A6"/>
<dbReference type="PANTHER" id="PTHR44688">
    <property type="entry name" value="DNA-BINDING TRANSCRIPTIONAL ACTIVATOR DEVR_DOSR"/>
    <property type="match status" value="1"/>
</dbReference>
<keyword evidence="2" id="KW-0238">DNA-binding</keyword>
<keyword evidence="1" id="KW-0805">Transcription regulation</keyword>
<keyword evidence="5" id="KW-0472">Membrane</keyword>
<feature type="transmembrane region" description="Helical" evidence="5">
    <location>
        <begin position="258"/>
        <end position="276"/>
    </location>
</feature>
<feature type="transmembrane region" description="Helical" evidence="5">
    <location>
        <begin position="40"/>
        <end position="58"/>
    </location>
</feature>
<dbReference type="PRINTS" id="PR00038">
    <property type="entry name" value="HTHLUXR"/>
</dbReference>
<evidence type="ECO:0000259" key="6">
    <source>
        <dbReference type="PROSITE" id="PS50043"/>
    </source>
</evidence>
<dbReference type="InterPro" id="IPR016032">
    <property type="entry name" value="Sig_transdc_resp-reg_C-effctor"/>
</dbReference>
<proteinExistence type="predicted"/>
<dbReference type="InterPro" id="IPR000792">
    <property type="entry name" value="Tscrpt_reg_LuxR_C"/>
</dbReference>
<feature type="transmembrane region" description="Helical" evidence="5">
    <location>
        <begin position="288"/>
        <end position="308"/>
    </location>
</feature>
<feature type="transmembrane region" description="Helical" evidence="5">
    <location>
        <begin position="225"/>
        <end position="246"/>
    </location>
</feature>
<feature type="transmembrane region" description="Helical" evidence="5">
    <location>
        <begin position="380"/>
        <end position="398"/>
    </location>
</feature>
<dbReference type="RefSeq" id="WP_136433618.1">
    <property type="nucleotide sequence ID" value="NZ_SSTJ01000003.1"/>
</dbReference>
<keyword evidence="5" id="KW-0812">Transmembrane</keyword>
<dbReference type="GO" id="GO:0006355">
    <property type="term" value="P:regulation of DNA-templated transcription"/>
    <property type="evidence" value="ECO:0007669"/>
    <property type="project" value="InterPro"/>
</dbReference>
<dbReference type="EMBL" id="SSTJ01000003">
    <property type="protein sequence ID" value="THG38059.1"/>
    <property type="molecule type" value="Genomic_DNA"/>
</dbReference>
<accession>A0A4S4G3A6</accession>
<name>A0A4S4G3A6_9ACTN</name>
<feature type="transmembrane region" description="Helical" evidence="5">
    <location>
        <begin position="64"/>
        <end position="86"/>
    </location>
</feature>
<evidence type="ECO:0000256" key="3">
    <source>
        <dbReference type="ARBA" id="ARBA00023163"/>
    </source>
</evidence>
<dbReference type="PANTHER" id="PTHR44688:SF16">
    <property type="entry name" value="DNA-BINDING TRANSCRIPTIONAL ACTIVATOR DEVR_DOSR"/>
    <property type="match status" value="1"/>
</dbReference>
<comment type="caution">
    <text evidence="7">The sequence shown here is derived from an EMBL/GenBank/DDBJ whole genome shotgun (WGS) entry which is preliminary data.</text>
</comment>
<evidence type="ECO:0000256" key="4">
    <source>
        <dbReference type="SAM" id="MobiDB-lite"/>
    </source>
</evidence>
<keyword evidence="5" id="KW-1133">Transmembrane helix</keyword>
<feature type="transmembrane region" description="Helical" evidence="5">
    <location>
        <begin position="348"/>
        <end position="368"/>
    </location>
</feature>
<dbReference type="Gene3D" id="1.10.10.10">
    <property type="entry name" value="Winged helix-like DNA-binding domain superfamily/Winged helix DNA-binding domain"/>
    <property type="match status" value="1"/>
</dbReference>
<dbReference type="CDD" id="cd06170">
    <property type="entry name" value="LuxR_C_like"/>
    <property type="match status" value="1"/>
</dbReference>
<feature type="transmembrane region" description="Helical" evidence="5">
    <location>
        <begin position="184"/>
        <end position="205"/>
    </location>
</feature>
<dbReference type="Pfam" id="PF00196">
    <property type="entry name" value="GerE"/>
    <property type="match status" value="1"/>
</dbReference>
<reference evidence="7 8" key="1">
    <citation type="submission" date="2019-04" db="EMBL/GenBank/DDBJ databases">
        <title>Microbes associate with the intestines of laboratory mice.</title>
        <authorList>
            <person name="Navarre W."/>
            <person name="Wong E."/>
            <person name="Huang K.C."/>
            <person name="Tropini C."/>
            <person name="Ng K."/>
            <person name="Yu B."/>
        </authorList>
    </citation>
    <scope>NUCLEOTIDE SEQUENCE [LARGE SCALE GENOMIC DNA]</scope>
    <source>
        <strain evidence="7 8">NM80_B27</strain>
    </source>
</reference>
<dbReference type="GO" id="GO:0003677">
    <property type="term" value="F:DNA binding"/>
    <property type="evidence" value="ECO:0007669"/>
    <property type="project" value="UniProtKB-KW"/>
</dbReference>
<feature type="transmembrane region" description="Helical" evidence="5">
    <location>
        <begin position="98"/>
        <end position="120"/>
    </location>
</feature>
<dbReference type="SUPFAM" id="SSF46894">
    <property type="entry name" value="C-terminal effector domain of the bipartite response regulators"/>
    <property type="match status" value="1"/>
</dbReference>
<dbReference type="SMART" id="SM00421">
    <property type="entry name" value="HTH_LUXR"/>
    <property type="match status" value="1"/>
</dbReference>
<protein>
    <submittedName>
        <fullName evidence="7">Helix-turn-helix transcriptional regulator</fullName>
    </submittedName>
</protein>
<organism evidence="7 8">
    <name type="scientific">Adlercreutzia caecimuris</name>
    <dbReference type="NCBI Taxonomy" id="671266"/>
    <lineage>
        <taxon>Bacteria</taxon>
        <taxon>Bacillati</taxon>
        <taxon>Actinomycetota</taxon>
        <taxon>Coriobacteriia</taxon>
        <taxon>Eggerthellales</taxon>
        <taxon>Eggerthellaceae</taxon>
        <taxon>Adlercreutzia</taxon>
    </lineage>
</organism>
<feature type="transmembrane region" description="Helical" evidence="5">
    <location>
        <begin position="314"/>
        <end position="336"/>
    </location>
</feature>